<dbReference type="GO" id="GO:0016787">
    <property type="term" value="F:hydrolase activity"/>
    <property type="evidence" value="ECO:0007669"/>
    <property type="project" value="UniProtKB-KW"/>
</dbReference>
<keyword evidence="4" id="KW-1185">Reference proteome</keyword>
<dbReference type="InterPro" id="IPR000073">
    <property type="entry name" value="AB_hydrolase_1"/>
</dbReference>
<dbReference type="Gene3D" id="3.40.50.1820">
    <property type="entry name" value="alpha/beta hydrolase"/>
    <property type="match status" value="1"/>
</dbReference>
<comment type="caution">
    <text evidence="3">The sequence shown here is derived from an EMBL/GenBank/DDBJ whole genome shotgun (WGS) entry which is preliminary data.</text>
</comment>
<organism evidence="3 4">
    <name type="scientific">Stenotrophobium rhamnosiphilum</name>
    <dbReference type="NCBI Taxonomy" id="2029166"/>
    <lineage>
        <taxon>Bacteria</taxon>
        <taxon>Pseudomonadati</taxon>
        <taxon>Pseudomonadota</taxon>
        <taxon>Gammaproteobacteria</taxon>
        <taxon>Nevskiales</taxon>
        <taxon>Nevskiaceae</taxon>
        <taxon>Stenotrophobium</taxon>
    </lineage>
</organism>
<dbReference type="RefSeq" id="WP_107940533.1">
    <property type="nucleotide sequence ID" value="NZ_QANS01000004.1"/>
</dbReference>
<dbReference type="PRINTS" id="PR00412">
    <property type="entry name" value="EPOXHYDRLASE"/>
</dbReference>
<evidence type="ECO:0000259" key="2">
    <source>
        <dbReference type="Pfam" id="PF00561"/>
    </source>
</evidence>
<dbReference type="SUPFAM" id="SSF53474">
    <property type="entry name" value="alpha/beta-Hydrolases"/>
    <property type="match status" value="1"/>
</dbReference>
<dbReference type="AlphaFoldDB" id="A0A2T5MEI1"/>
<dbReference type="InterPro" id="IPR000639">
    <property type="entry name" value="Epox_hydrolase-like"/>
</dbReference>
<dbReference type="OrthoDB" id="9780765at2"/>
<proteinExistence type="predicted"/>
<dbReference type="EMBL" id="QANS01000004">
    <property type="protein sequence ID" value="PTU30949.1"/>
    <property type="molecule type" value="Genomic_DNA"/>
</dbReference>
<protein>
    <submittedName>
        <fullName evidence="3">Alpha/beta hydrolase</fullName>
    </submittedName>
</protein>
<evidence type="ECO:0000313" key="4">
    <source>
        <dbReference type="Proteomes" id="UP000244248"/>
    </source>
</evidence>
<gene>
    <name evidence="3" type="ORF">CJD38_11615</name>
</gene>
<dbReference type="PANTHER" id="PTHR43329">
    <property type="entry name" value="EPOXIDE HYDROLASE"/>
    <property type="match status" value="1"/>
</dbReference>
<dbReference type="Proteomes" id="UP000244248">
    <property type="component" value="Unassembled WGS sequence"/>
</dbReference>
<reference evidence="3 4" key="1">
    <citation type="submission" date="2018-04" db="EMBL/GenBank/DDBJ databases">
        <title>Novel species isolated from glacier.</title>
        <authorList>
            <person name="Liu Q."/>
            <person name="Xin Y.-H."/>
        </authorList>
    </citation>
    <scope>NUCLEOTIDE SEQUENCE [LARGE SCALE GENOMIC DNA]</scope>
    <source>
        <strain evidence="3 4">GT1R17</strain>
    </source>
</reference>
<accession>A0A2T5MEI1</accession>
<evidence type="ECO:0000256" key="1">
    <source>
        <dbReference type="ARBA" id="ARBA00022801"/>
    </source>
</evidence>
<name>A0A2T5MEI1_9GAMM</name>
<feature type="domain" description="AB hydrolase-1" evidence="2">
    <location>
        <begin position="26"/>
        <end position="276"/>
    </location>
</feature>
<dbReference type="Pfam" id="PF00561">
    <property type="entry name" value="Abhydrolase_1"/>
    <property type="match status" value="1"/>
</dbReference>
<keyword evidence="1 3" id="KW-0378">Hydrolase</keyword>
<sequence length="308" mass="34814">MTPQQHVKSGDVELAVYTWGKAGKKPTIVLVHGYPDSASVWKNCAEILAEQYHVIAYDVRGAGHSSSPGRVADYGLDYLVRDLAAVLDVVSPKKPVHLVAHDWGSIQSWEAVTTERLQGRIASYTSMSGPSLDHAGHWIKQRLKSGSLKQMGQVARQLGHSWYIAMFHLPVLAPTLWKNGLDKRWPKILQKVEGFRAEVNETQAQDGSYGVNLYRANFSKRVLKPRQRHTDIPVQLIVPTRDKFMVREIWDDLGQWVPNLWRRDLDAGHWLQLSHPELLADWVSEFVDFIESGEEPSALQDARLRSAA</sequence>
<evidence type="ECO:0000313" key="3">
    <source>
        <dbReference type="EMBL" id="PTU30949.1"/>
    </source>
</evidence>
<dbReference type="InterPro" id="IPR029058">
    <property type="entry name" value="AB_hydrolase_fold"/>
</dbReference>